<dbReference type="PANTHER" id="PTHR48100:SF58">
    <property type="entry name" value="PE-PGRS FAMILY PROTEIN PE_PGRS11"/>
    <property type="match status" value="1"/>
</dbReference>
<organism evidence="1 2">
    <name type="scientific">Plantibacter flavus</name>
    <dbReference type="NCBI Taxonomy" id="150123"/>
    <lineage>
        <taxon>Bacteria</taxon>
        <taxon>Bacillati</taxon>
        <taxon>Actinomycetota</taxon>
        <taxon>Actinomycetes</taxon>
        <taxon>Micrococcales</taxon>
        <taxon>Microbacteriaceae</taxon>
        <taxon>Plantibacter</taxon>
    </lineage>
</organism>
<dbReference type="PROSITE" id="PS00175">
    <property type="entry name" value="PG_MUTASE"/>
    <property type="match status" value="1"/>
</dbReference>
<reference evidence="1 2" key="1">
    <citation type="submission" date="2018-11" db="EMBL/GenBank/DDBJ databases">
        <title>Sequencing the genomes of 1000 actinobacteria strains.</title>
        <authorList>
            <person name="Klenk H.-P."/>
        </authorList>
    </citation>
    <scope>NUCLEOTIDE SEQUENCE [LARGE SCALE GENOMIC DNA]</scope>
    <source>
        <strain evidence="1 2">DSM 14012</strain>
    </source>
</reference>
<evidence type="ECO:0000313" key="2">
    <source>
        <dbReference type="Proteomes" id="UP000266915"/>
    </source>
</evidence>
<dbReference type="InterPro" id="IPR001345">
    <property type="entry name" value="PG/BPGM_mutase_AS"/>
</dbReference>
<evidence type="ECO:0000313" key="1">
    <source>
        <dbReference type="EMBL" id="ROR81881.1"/>
    </source>
</evidence>
<dbReference type="AlphaFoldDB" id="A0A3N2C2Z8"/>
<proteinExistence type="predicted"/>
<dbReference type="Pfam" id="PF00300">
    <property type="entry name" value="His_Phos_1"/>
    <property type="match status" value="1"/>
</dbReference>
<dbReference type="GO" id="GO:0005737">
    <property type="term" value="C:cytoplasm"/>
    <property type="evidence" value="ECO:0007669"/>
    <property type="project" value="TreeGrafter"/>
</dbReference>
<keyword evidence="2" id="KW-1185">Reference proteome</keyword>
<name>A0A3N2C2Z8_9MICO</name>
<protein>
    <submittedName>
        <fullName evidence="1">Putative phosphoglycerate mutase</fullName>
    </submittedName>
</protein>
<sequence>MTAVRSLAYPGGMRLILIRHGQTSSNVAGLLDTAIPGAVLTELGETQASALPKALVGERIDAVYASTAVRAQQTAAPVAEVSGLPVIVRDGLREISAGDNEMHGSPEAVQVYIDTIVAWAMGDLDTRMPGGENGHEVFARFDAVIEELEGSGLESVVVVSHGAMLRSWLGLRGANVDGHFIGTHPITNTGVIIVDGDTTTGWRVDTWTGDAVGGPELTTEADGPAAAVERGF</sequence>
<dbReference type="InterPro" id="IPR050275">
    <property type="entry name" value="PGM_Phosphatase"/>
</dbReference>
<dbReference type="EMBL" id="RKHL01000001">
    <property type="protein sequence ID" value="ROR81881.1"/>
    <property type="molecule type" value="Genomic_DNA"/>
</dbReference>
<dbReference type="SMART" id="SM00855">
    <property type="entry name" value="PGAM"/>
    <property type="match status" value="1"/>
</dbReference>
<dbReference type="PANTHER" id="PTHR48100">
    <property type="entry name" value="BROAD-SPECIFICITY PHOSPHATASE YOR283W-RELATED"/>
    <property type="match status" value="1"/>
</dbReference>
<comment type="caution">
    <text evidence="1">The sequence shown here is derived from an EMBL/GenBank/DDBJ whole genome shotgun (WGS) entry which is preliminary data.</text>
</comment>
<dbReference type="SUPFAM" id="SSF53254">
    <property type="entry name" value="Phosphoglycerate mutase-like"/>
    <property type="match status" value="1"/>
</dbReference>
<dbReference type="GO" id="GO:0016791">
    <property type="term" value="F:phosphatase activity"/>
    <property type="evidence" value="ECO:0007669"/>
    <property type="project" value="TreeGrafter"/>
</dbReference>
<gene>
    <name evidence="1" type="ORF">EDD42_1961</name>
</gene>
<dbReference type="CDD" id="cd07067">
    <property type="entry name" value="HP_PGM_like"/>
    <property type="match status" value="1"/>
</dbReference>
<dbReference type="Proteomes" id="UP000266915">
    <property type="component" value="Unassembled WGS sequence"/>
</dbReference>
<dbReference type="InterPro" id="IPR013078">
    <property type="entry name" value="His_Pase_superF_clade-1"/>
</dbReference>
<dbReference type="Gene3D" id="3.40.50.1240">
    <property type="entry name" value="Phosphoglycerate mutase-like"/>
    <property type="match status" value="1"/>
</dbReference>
<accession>A0A3N2C2Z8</accession>
<dbReference type="InterPro" id="IPR029033">
    <property type="entry name" value="His_PPase_superfam"/>
</dbReference>